<reference evidence="2 3" key="1">
    <citation type="submission" date="2016-12" db="EMBL/GenBank/DDBJ databases">
        <title>The draft genome sequence of Actinophytocola xinjiangensis.</title>
        <authorList>
            <person name="Wang W."/>
            <person name="Yuan L."/>
        </authorList>
    </citation>
    <scope>NUCLEOTIDE SEQUENCE [LARGE SCALE GENOMIC DNA]</scope>
    <source>
        <strain evidence="2 3">CGMCC 4.4663</strain>
    </source>
</reference>
<feature type="transmembrane region" description="Helical" evidence="1">
    <location>
        <begin position="243"/>
        <end position="265"/>
    </location>
</feature>
<feature type="transmembrane region" description="Helical" evidence="1">
    <location>
        <begin position="277"/>
        <end position="298"/>
    </location>
</feature>
<dbReference type="Proteomes" id="UP000185696">
    <property type="component" value="Unassembled WGS sequence"/>
</dbReference>
<proteinExistence type="predicted"/>
<dbReference type="OrthoDB" id="5496839at2"/>
<dbReference type="EMBL" id="MSIF01000031">
    <property type="protein sequence ID" value="OLF05271.1"/>
    <property type="molecule type" value="Genomic_DNA"/>
</dbReference>
<evidence type="ECO:0000313" key="2">
    <source>
        <dbReference type="EMBL" id="OLF05271.1"/>
    </source>
</evidence>
<evidence type="ECO:0008006" key="4">
    <source>
        <dbReference type="Google" id="ProtNLM"/>
    </source>
</evidence>
<keyword evidence="1" id="KW-1133">Transmembrane helix</keyword>
<evidence type="ECO:0000256" key="1">
    <source>
        <dbReference type="SAM" id="Phobius"/>
    </source>
</evidence>
<feature type="transmembrane region" description="Helical" evidence="1">
    <location>
        <begin position="21"/>
        <end position="43"/>
    </location>
</feature>
<keyword evidence="3" id="KW-1185">Reference proteome</keyword>
<protein>
    <recommendedName>
        <fullName evidence="4">4-hydroxybenzoate polyprenyltransferase</fullName>
    </recommendedName>
</protein>
<sequence length="299" mass="32070">MIRRWAGYVRLAYRPAIQLPYTISWALGLTALFASVTGTVTAWRPDTELVITVVTVVLAMLLMRGLDDIRDLDYDREHNPGRPLPAGLVSERDLLTMVVLGSVALLALNSWRGTALVMLAVQMAYTGAVIAIDRFAGWPHPDRLGLQVAVNLPIQTLLSLYVYSGFLRAEGLGPSAPGIVAVLAVTVGAMCLEFGRKATRRPKPGERTYVTVLGPSGTSLAALAAAVAATTVVLVVIEPWRPGLGWGWLVLVPLVLPAVSVARFARGAIRWPLMPTLAYIPAMYTSFLAVGLLTKGAFG</sequence>
<keyword evidence="1" id="KW-0472">Membrane</keyword>
<name>A0A7Z0WEW2_9PSEU</name>
<organism evidence="2 3">
    <name type="scientific">Actinophytocola xinjiangensis</name>
    <dbReference type="NCBI Taxonomy" id="485602"/>
    <lineage>
        <taxon>Bacteria</taxon>
        <taxon>Bacillati</taxon>
        <taxon>Actinomycetota</taxon>
        <taxon>Actinomycetes</taxon>
        <taxon>Pseudonocardiales</taxon>
        <taxon>Pseudonocardiaceae</taxon>
    </lineage>
</organism>
<dbReference type="InterPro" id="IPR044878">
    <property type="entry name" value="UbiA_sf"/>
</dbReference>
<feature type="transmembrane region" description="Helical" evidence="1">
    <location>
        <begin position="49"/>
        <end position="66"/>
    </location>
</feature>
<feature type="transmembrane region" description="Helical" evidence="1">
    <location>
        <begin position="216"/>
        <end position="237"/>
    </location>
</feature>
<dbReference type="AlphaFoldDB" id="A0A7Z0WEW2"/>
<feature type="transmembrane region" description="Helical" evidence="1">
    <location>
        <begin position="114"/>
        <end position="132"/>
    </location>
</feature>
<evidence type="ECO:0000313" key="3">
    <source>
        <dbReference type="Proteomes" id="UP000185696"/>
    </source>
</evidence>
<feature type="transmembrane region" description="Helical" evidence="1">
    <location>
        <begin position="175"/>
        <end position="195"/>
    </location>
</feature>
<comment type="caution">
    <text evidence="2">The sequence shown here is derived from an EMBL/GenBank/DDBJ whole genome shotgun (WGS) entry which is preliminary data.</text>
</comment>
<accession>A0A7Z0WEW2</accession>
<dbReference type="RefSeq" id="WP_075137759.1">
    <property type="nucleotide sequence ID" value="NZ_MSIF01000031.1"/>
</dbReference>
<dbReference type="Gene3D" id="1.10.357.140">
    <property type="entry name" value="UbiA prenyltransferase"/>
    <property type="match status" value="1"/>
</dbReference>
<keyword evidence="1" id="KW-0812">Transmembrane</keyword>
<gene>
    <name evidence="2" type="ORF">BLA60_37080</name>
</gene>